<sequence length="128" mass="13529">MTGTPHSPFPGGGAVPSPLGTPGWNLVHVSGYIFQPSHPTASHPLKAMTALSPNLPAALRHRSPGLRGRRELEHGSAKGHQHPALNSRSSVFRSTRDENDATCKERVTVATSGRSWARAGGGQRQGRG</sequence>
<comment type="caution">
    <text evidence="2">The sequence shown here is derived from an EMBL/GenBank/DDBJ whole genome shotgun (WGS) entry which is preliminary data.</text>
</comment>
<protein>
    <submittedName>
        <fullName evidence="2">Uncharacterized protein</fullName>
    </submittedName>
</protein>
<feature type="region of interest" description="Disordered" evidence="1">
    <location>
        <begin position="58"/>
        <end position="100"/>
    </location>
</feature>
<keyword evidence="3" id="KW-1185">Reference proteome</keyword>
<evidence type="ECO:0000313" key="2">
    <source>
        <dbReference type="EMBL" id="KAJ8400385.1"/>
    </source>
</evidence>
<feature type="compositionally biased region" description="Polar residues" evidence="1">
    <location>
        <begin position="84"/>
        <end position="93"/>
    </location>
</feature>
<dbReference type="Proteomes" id="UP001221898">
    <property type="component" value="Unassembled WGS sequence"/>
</dbReference>
<gene>
    <name evidence="2" type="ORF">AAFF_G00397680</name>
</gene>
<feature type="region of interest" description="Disordered" evidence="1">
    <location>
        <begin position="1"/>
        <end position="21"/>
    </location>
</feature>
<proteinExistence type="predicted"/>
<evidence type="ECO:0000256" key="1">
    <source>
        <dbReference type="SAM" id="MobiDB-lite"/>
    </source>
</evidence>
<organism evidence="2 3">
    <name type="scientific">Aldrovandia affinis</name>
    <dbReference type="NCBI Taxonomy" id="143900"/>
    <lineage>
        <taxon>Eukaryota</taxon>
        <taxon>Metazoa</taxon>
        <taxon>Chordata</taxon>
        <taxon>Craniata</taxon>
        <taxon>Vertebrata</taxon>
        <taxon>Euteleostomi</taxon>
        <taxon>Actinopterygii</taxon>
        <taxon>Neopterygii</taxon>
        <taxon>Teleostei</taxon>
        <taxon>Notacanthiformes</taxon>
        <taxon>Halosauridae</taxon>
        <taxon>Aldrovandia</taxon>
    </lineage>
</organism>
<dbReference type="AlphaFoldDB" id="A0AAD7SD74"/>
<dbReference type="EMBL" id="JAINUG010000077">
    <property type="protein sequence ID" value="KAJ8400385.1"/>
    <property type="molecule type" value="Genomic_DNA"/>
</dbReference>
<name>A0AAD7SD74_9TELE</name>
<accession>A0AAD7SD74</accession>
<evidence type="ECO:0000313" key="3">
    <source>
        <dbReference type="Proteomes" id="UP001221898"/>
    </source>
</evidence>
<reference evidence="2" key="1">
    <citation type="journal article" date="2023" name="Science">
        <title>Genome structures resolve the early diversification of teleost fishes.</title>
        <authorList>
            <person name="Parey E."/>
            <person name="Louis A."/>
            <person name="Montfort J."/>
            <person name="Bouchez O."/>
            <person name="Roques C."/>
            <person name="Iampietro C."/>
            <person name="Lluch J."/>
            <person name="Castinel A."/>
            <person name="Donnadieu C."/>
            <person name="Desvignes T."/>
            <person name="Floi Bucao C."/>
            <person name="Jouanno E."/>
            <person name="Wen M."/>
            <person name="Mejri S."/>
            <person name="Dirks R."/>
            <person name="Jansen H."/>
            <person name="Henkel C."/>
            <person name="Chen W.J."/>
            <person name="Zahm M."/>
            <person name="Cabau C."/>
            <person name="Klopp C."/>
            <person name="Thompson A.W."/>
            <person name="Robinson-Rechavi M."/>
            <person name="Braasch I."/>
            <person name="Lecointre G."/>
            <person name="Bobe J."/>
            <person name="Postlethwait J.H."/>
            <person name="Berthelot C."/>
            <person name="Roest Crollius H."/>
            <person name="Guiguen Y."/>
        </authorList>
    </citation>
    <scope>NUCLEOTIDE SEQUENCE</scope>
    <source>
        <strain evidence="2">NC1722</strain>
    </source>
</reference>